<organism evidence="8 9">
    <name type="scientific">Neomesorhizobium albiziae</name>
    <dbReference type="NCBI Taxonomy" id="335020"/>
    <lineage>
        <taxon>Bacteria</taxon>
        <taxon>Pseudomonadati</taxon>
        <taxon>Pseudomonadota</taxon>
        <taxon>Alphaproteobacteria</taxon>
        <taxon>Hyphomicrobiales</taxon>
        <taxon>Phyllobacteriaceae</taxon>
        <taxon>Neomesorhizobium</taxon>
    </lineage>
</organism>
<reference evidence="8 9" key="1">
    <citation type="submission" date="2016-10" db="EMBL/GenBank/DDBJ databases">
        <authorList>
            <person name="Varghese N."/>
            <person name="Submissions S."/>
        </authorList>
    </citation>
    <scope>NUCLEOTIDE SEQUENCE [LARGE SCALE GENOMIC DNA]</scope>
    <source>
        <strain evidence="8 9">DSM 21822</strain>
    </source>
</reference>
<dbReference type="PANTHER" id="PTHR47627:SF1">
    <property type="entry name" value="RUBREDOXIN-1-RELATED"/>
    <property type="match status" value="1"/>
</dbReference>
<dbReference type="GO" id="GO:0043448">
    <property type="term" value="P:alkane catabolic process"/>
    <property type="evidence" value="ECO:0007669"/>
    <property type="project" value="TreeGrafter"/>
</dbReference>
<dbReference type="PROSITE" id="PS00202">
    <property type="entry name" value="RUBREDOXIN"/>
    <property type="match status" value="1"/>
</dbReference>
<keyword evidence="5 6" id="KW-0408">Iron</keyword>
<evidence type="ECO:0000256" key="2">
    <source>
        <dbReference type="ARBA" id="ARBA00022448"/>
    </source>
</evidence>
<dbReference type="RefSeq" id="WP_149764201.1">
    <property type="nucleotide sequence ID" value="NZ_BSPE01000014.1"/>
</dbReference>
<keyword evidence="3 6" id="KW-0479">Metal-binding</keyword>
<evidence type="ECO:0000256" key="1">
    <source>
        <dbReference type="ARBA" id="ARBA00001965"/>
    </source>
</evidence>
<evidence type="ECO:0000313" key="9">
    <source>
        <dbReference type="Proteomes" id="UP000323300"/>
    </source>
</evidence>
<dbReference type="InterPro" id="IPR024935">
    <property type="entry name" value="Rubredoxin_dom"/>
</dbReference>
<dbReference type="Pfam" id="PF00301">
    <property type="entry name" value="Rubredoxin"/>
    <property type="match status" value="1"/>
</dbReference>
<evidence type="ECO:0000256" key="6">
    <source>
        <dbReference type="RuleBase" id="RU003820"/>
    </source>
</evidence>
<accession>A0A1I4FFQ4</accession>
<evidence type="ECO:0000256" key="3">
    <source>
        <dbReference type="ARBA" id="ARBA00022723"/>
    </source>
</evidence>
<sequence length="71" mass="8059">MSAFENFGKRETVSDDDQMECGICWHVYDPSQGDPVWQIAPGTSFADLPEDWRCPNCDALQSKFMRLGDGR</sequence>
<protein>
    <recommendedName>
        <fullName evidence="6">Rubredoxin</fullName>
    </recommendedName>
</protein>
<dbReference type="PANTHER" id="PTHR47627">
    <property type="entry name" value="RUBREDOXIN"/>
    <property type="match status" value="1"/>
</dbReference>
<evidence type="ECO:0000256" key="5">
    <source>
        <dbReference type="ARBA" id="ARBA00023004"/>
    </source>
</evidence>
<dbReference type="InterPro" id="IPR050526">
    <property type="entry name" value="Rubredoxin_ET"/>
</dbReference>
<name>A0A1I4FFQ4_9HYPH</name>
<dbReference type="PRINTS" id="PR00163">
    <property type="entry name" value="RUBREDOXIN"/>
</dbReference>
<dbReference type="InterPro" id="IPR024934">
    <property type="entry name" value="Rubredoxin-like_dom"/>
</dbReference>
<dbReference type="GO" id="GO:0009055">
    <property type="term" value="F:electron transfer activity"/>
    <property type="evidence" value="ECO:0007669"/>
    <property type="project" value="TreeGrafter"/>
</dbReference>
<dbReference type="OrthoDB" id="9808980at2"/>
<dbReference type="PROSITE" id="PS50903">
    <property type="entry name" value="RUBREDOXIN_LIKE"/>
    <property type="match status" value="1"/>
</dbReference>
<evidence type="ECO:0000259" key="7">
    <source>
        <dbReference type="PROSITE" id="PS50903"/>
    </source>
</evidence>
<keyword evidence="4 6" id="KW-0249">Electron transport</keyword>
<feature type="domain" description="Rubredoxin-like" evidence="7">
    <location>
        <begin position="16"/>
        <end position="67"/>
    </location>
</feature>
<keyword evidence="9" id="KW-1185">Reference proteome</keyword>
<dbReference type="CDD" id="cd00730">
    <property type="entry name" value="rubredoxin"/>
    <property type="match status" value="1"/>
</dbReference>
<comment type="similarity">
    <text evidence="6">Belongs to the rubredoxin family.</text>
</comment>
<evidence type="ECO:0000313" key="8">
    <source>
        <dbReference type="EMBL" id="SFL15626.1"/>
    </source>
</evidence>
<gene>
    <name evidence="8" type="ORF">SAMN04488498_14218</name>
</gene>
<dbReference type="AlphaFoldDB" id="A0A1I4FFQ4"/>
<dbReference type="SUPFAM" id="SSF57802">
    <property type="entry name" value="Rubredoxin-like"/>
    <property type="match status" value="1"/>
</dbReference>
<proteinExistence type="inferred from homology"/>
<dbReference type="Proteomes" id="UP000323300">
    <property type="component" value="Unassembled WGS sequence"/>
</dbReference>
<keyword evidence="2" id="KW-0813">Transport</keyword>
<dbReference type="Gene3D" id="2.20.28.10">
    <property type="match status" value="1"/>
</dbReference>
<evidence type="ECO:0000256" key="4">
    <source>
        <dbReference type="ARBA" id="ARBA00022982"/>
    </source>
</evidence>
<dbReference type="InterPro" id="IPR018527">
    <property type="entry name" value="Rubredoxin_Fe_BS"/>
</dbReference>
<comment type="cofactor">
    <cofactor evidence="1 6">
        <name>Fe(3+)</name>
        <dbReference type="ChEBI" id="CHEBI:29034"/>
    </cofactor>
</comment>
<dbReference type="EMBL" id="FOSL01000042">
    <property type="protein sequence ID" value="SFL15626.1"/>
    <property type="molecule type" value="Genomic_DNA"/>
</dbReference>
<dbReference type="GO" id="GO:0005506">
    <property type="term" value="F:iron ion binding"/>
    <property type="evidence" value="ECO:0007669"/>
    <property type="project" value="UniProtKB-UniRule"/>
</dbReference>